<name>U4LSG0_PYROM</name>
<dbReference type="SUPFAM" id="SSF54495">
    <property type="entry name" value="UBC-like"/>
    <property type="match status" value="1"/>
</dbReference>
<gene>
    <name evidence="1" type="ORF">PCON_12890</name>
</gene>
<keyword evidence="2" id="KW-1185">Reference proteome</keyword>
<dbReference type="Gene3D" id="3.10.110.10">
    <property type="entry name" value="Ubiquitin Conjugating Enzyme"/>
    <property type="match status" value="1"/>
</dbReference>
<proteinExistence type="predicted"/>
<dbReference type="CDD" id="cd23814">
    <property type="entry name" value="UEV_AKTIP"/>
    <property type="match status" value="1"/>
</dbReference>
<dbReference type="STRING" id="1076935.U4LSG0"/>
<reference evidence="1 2" key="1">
    <citation type="journal article" date="2013" name="PLoS Genet.">
        <title>The genome and development-dependent transcriptomes of Pyronema confluens: a window into fungal evolution.</title>
        <authorList>
            <person name="Traeger S."/>
            <person name="Altegoer F."/>
            <person name="Freitag M."/>
            <person name="Gabaldon T."/>
            <person name="Kempken F."/>
            <person name="Kumar A."/>
            <person name="Marcet-Houben M."/>
            <person name="Poggeler S."/>
            <person name="Stajich J.E."/>
            <person name="Nowrousian M."/>
        </authorList>
    </citation>
    <scope>NUCLEOTIDE SEQUENCE [LARGE SCALE GENOMIC DNA]</scope>
    <source>
        <strain evidence="2">CBS 100304</strain>
        <tissue evidence="1">Vegetative mycelium</tissue>
    </source>
</reference>
<organism evidence="1 2">
    <name type="scientific">Pyronema omphalodes (strain CBS 100304)</name>
    <name type="common">Pyronema confluens</name>
    <dbReference type="NCBI Taxonomy" id="1076935"/>
    <lineage>
        <taxon>Eukaryota</taxon>
        <taxon>Fungi</taxon>
        <taxon>Dikarya</taxon>
        <taxon>Ascomycota</taxon>
        <taxon>Pezizomycotina</taxon>
        <taxon>Pezizomycetes</taxon>
        <taxon>Pezizales</taxon>
        <taxon>Pyronemataceae</taxon>
        <taxon>Pyronema</taxon>
    </lineage>
</organism>
<dbReference type="AlphaFoldDB" id="U4LSG0"/>
<evidence type="ECO:0000313" key="2">
    <source>
        <dbReference type="Proteomes" id="UP000018144"/>
    </source>
</evidence>
<dbReference type="EMBL" id="HF935795">
    <property type="protein sequence ID" value="CCX32270.1"/>
    <property type="molecule type" value="Genomic_DNA"/>
</dbReference>
<dbReference type="InterPro" id="IPR016135">
    <property type="entry name" value="UBQ-conjugating_enzyme/RWD"/>
</dbReference>
<protein>
    <submittedName>
        <fullName evidence="1">Similar to Protein crossbronx homolog acc. no. Q17PP1</fullName>
    </submittedName>
</protein>
<dbReference type="OrthoDB" id="5596422at2759"/>
<evidence type="ECO:0000313" key="1">
    <source>
        <dbReference type="EMBL" id="CCX32270.1"/>
    </source>
</evidence>
<dbReference type="Proteomes" id="UP000018144">
    <property type="component" value="Unassembled WGS sequence"/>
</dbReference>
<accession>U4LSG0</accession>
<sequence length="204" mass="23018">MHPTNNKDYMKHQRLVEFASLQQIAPPGVHLTLSPIQPFQIWHGVIFPRRGPYASAIIRFTFDFASGTGLPTIDLNTRVFHPLVDPICGRVHLPKRGPTISDLLEELKTIFESSDLLDSLAEGQIVDRDAWKSWNGRREGTAGWTEKVERLVDASKEAIRSNHGDKEPILLKGDIDDVDKAVVDKFKNAAAEGLRERGIRVREY</sequence>